<accession>A0A139RN39</accession>
<sequence length="99" mass="11709">MKLSYEDKVQIYEVRKQGSSLSQLSSKYCVEFSNLKYMIRMINRYGLEVVKKGKNSYYSPELKQEMIDKVLIEGQSRIRKGHGKIRYAFFPRRTICQNG</sequence>
<comment type="caution">
    <text evidence="1">The sequence shown here is derived from an EMBL/GenBank/DDBJ whole genome shotgun (WGS) entry which is preliminary data.</text>
</comment>
<dbReference type="PATRIC" id="fig|1303.87.peg.761"/>
<protein>
    <submittedName>
        <fullName evidence="1">Mobile element protein</fullName>
    </submittedName>
</protein>
<dbReference type="Proteomes" id="UP000072989">
    <property type="component" value="Unassembled WGS sequence"/>
</dbReference>
<organism evidence="1 2">
    <name type="scientific">Streptococcus oralis</name>
    <dbReference type="NCBI Taxonomy" id="1303"/>
    <lineage>
        <taxon>Bacteria</taxon>
        <taxon>Bacillati</taxon>
        <taxon>Bacillota</taxon>
        <taxon>Bacilli</taxon>
        <taxon>Lactobacillales</taxon>
        <taxon>Streptococcaceae</taxon>
        <taxon>Streptococcus</taxon>
    </lineage>
</organism>
<dbReference type="EMBL" id="LQZE01000129">
    <property type="protein sequence ID" value="KXU16163.1"/>
    <property type="molecule type" value="Genomic_DNA"/>
</dbReference>
<dbReference type="AlphaFoldDB" id="A0A139RN39"/>
<name>A0A139RN39_STROR</name>
<reference evidence="1 2" key="1">
    <citation type="submission" date="2016-01" db="EMBL/GenBank/DDBJ databases">
        <title>Highly variable Streptococcus oralis are common among viridans streptococci isolated from primates.</title>
        <authorList>
            <person name="Denapaite D."/>
            <person name="Rieger M."/>
            <person name="Koendgen S."/>
            <person name="Brueckner R."/>
            <person name="Ochigava I."/>
            <person name="Kappeler P."/>
            <person name="Maetz-Rensing K."/>
            <person name="Leendertz F."/>
            <person name="Hakenbeck R."/>
        </authorList>
    </citation>
    <scope>NUCLEOTIDE SEQUENCE [LARGE SCALE GENOMIC DNA]</scope>
    <source>
        <strain evidence="1 2">DD17</strain>
    </source>
</reference>
<proteinExistence type="predicted"/>
<dbReference type="InterPro" id="IPR052057">
    <property type="entry name" value="IS150/IS1296_orfA-like"/>
</dbReference>
<evidence type="ECO:0000313" key="1">
    <source>
        <dbReference type="EMBL" id="KXU16163.1"/>
    </source>
</evidence>
<gene>
    <name evidence="1" type="ORF">SORDD17_00627</name>
</gene>
<dbReference type="PANTHER" id="PTHR33795:SF1">
    <property type="entry name" value="INSERTION ELEMENT IS150 PROTEIN INSJ"/>
    <property type="match status" value="1"/>
</dbReference>
<evidence type="ECO:0000313" key="2">
    <source>
        <dbReference type="Proteomes" id="UP000072989"/>
    </source>
</evidence>
<dbReference type="PANTHER" id="PTHR33795">
    <property type="entry name" value="INSERTION ELEMENT IS150 PROTEIN INSJ"/>
    <property type="match status" value="1"/>
</dbReference>